<dbReference type="EMBL" id="CYRY02023942">
    <property type="protein sequence ID" value="VCW97984.1"/>
    <property type="molecule type" value="Genomic_DNA"/>
</dbReference>
<keyword evidence="3" id="KW-1185">Reference proteome</keyword>
<accession>A0A9X9LWD8</accession>
<evidence type="ECO:0000256" key="1">
    <source>
        <dbReference type="SAM" id="MobiDB-lite"/>
    </source>
</evidence>
<sequence>MCGCESGPGNERKQMSLDGPFRKTLLGQSGAWSVFSDGETAAR</sequence>
<name>A0A9X9LWD8_GULGU</name>
<comment type="caution">
    <text evidence="2">The sequence shown here is derived from an EMBL/GenBank/DDBJ whole genome shotgun (WGS) entry which is preliminary data.</text>
</comment>
<evidence type="ECO:0000313" key="2">
    <source>
        <dbReference type="EMBL" id="VCW97984.1"/>
    </source>
</evidence>
<proteinExistence type="predicted"/>
<feature type="region of interest" description="Disordered" evidence="1">
    <location>
        <begin position="1"/>
        <end position="22"/>
    </location>
</feature>
<organism evidence="2 3">
    <name type="scientific">Gulo gulo</name>
    <name type="common">Wolverine</name>
    <name type="synonym">Gluton</name>
    <dbReference type="NCBI Taxonomy" id="48420"/>
    <lineage>
        <taxon>Eukaryota</taxon>
        <taxon>Metazoa</taxon>
        <taxon>Chordata</taxon>
        <taxon>Craniata</taxon>
        <taxon>Vertebrata</taxon>
        <taxon>Euteleostomi</taxon>
        <taxon>Mammalia</taxon>
        <taxon>Eutheria</taxon>
        <taxon>Laurasiatheria</taxon>
        <taxon>Carnivora</taxon>
        <taxon>Caniformia</taxon>
        <taxon>Musteloidea</taxon>
        <taxon>Mustelidae</taxon>
        <taxon>Guloninae</taxon>
        <taxon>Gulo</taxon>
    </lineage>
</organism>
<dbReference type="AlphaFoldDB" id="A0A9X9LWD8"/>
<dbReference type="Proteomes" id="UP000269945">
    <property type="component" value="Unassembled WGS sequence"/>
</dbReference>
<evidence type="ECO:0000313" key="3">
    <source>
        <dbReference type="Proteomes" id="UP000269945"/>
    </source>
</evidence>
<protein>
    <submittedName>
        <fullName evidence="2">Uncharacterized protein</fullName>
    </submittedName>
</protein>
<reference evidence="2 3" key="1">
    <citation type="submission" date="2018-10" db="EMBL/GenBank/DDBJ databases">
        <authorList>
            <person name="Ekblom R."/>
            <person name="Jareborg N."/>
        </authorList>
    </citation>
    <scope>NUCLEOTIDE SEQUENCE [LARGE SCALE GENOMIC DNA]</scope>
    <source>
        <tissue evidence="2">Muscle</tissue>
    </source>
</reference>
<gene>
    <name evidence="2" type="ORF">BN2614_LOCUS4</name>
</gene>